<keyword evidence="4" id="KW-1185">Reference proteome</keyword>
<dbReference type="InterPro" id="IPR036396">
    <property type="entry name" value="Cyt_P450_sf"/>
</dbReference>
<dbReference type="Pfam" id="PF00067">
    <property type="entry name" value="p450"/>
    <property type="match status" value="1"/>
</dbReference>
<evidence type="ECO:0000313" key="4">
    <source>
        <dbReference type="Proteomes" id="UP000276215"/>
    </source>
</evidence>
<organism evidence="3 4">
    <name type="scientific">Choiromyces venosus 120613-1</name>
    <dbReference type="NCBI Taxonomy" id="1336337"/>
    <lineage>
        <taxon>Eukaryota</taxon>
        <taxon>Fungi</taxon>
        <taxon>Dikarya</taxon>
        <taxon>Ascomycota</taxon>
        <taxon>Pezizomycotina</taxon>
        <taxon>Pezizomycetes</taxon>
        <taxon>Pezizales</taxon>
        <taxon>Tuberaceae</taxon>
        <taxon>Choiromyces</taxon>
    </lineage>
</organism>
<dbReference type="SUPFAM" id="SSF48264">
    <property type="entry name" value="Cytochrome P450"/>
    <property type="match status" value="1"/>
</dbReference>
<dbReference type="Gene3D" id="1.10.630.10">
    <property type="entry name" value="Cytochrome P450"/>
    <property type="match status" value="1"/>
</dbReference>
<dbReference type="PANTHER" id="PTHR24305">
    <property type="entry name" value="CYTOCHROME P450"/>
    <property type="match status" value="1"/>
</dbReference>
<dbReference type="GO" id="GO:0004497">
    <property type="term" value="F:monooxygenase activity"/>
    <property type="evidence" value="ECO:0007669"/>
    <property type="project" value="InterPro"/>
</dbReference>
<dbReference type="GO" id="GO:0020037">
    <property type="term" value="F:heme binding"/>
    <property type="evidence" value="ECO:0007669"/>
    <property type="project" value="InterPro"/>
</dbReference>
<dbReference type="GO" id="GO:0016705">
    <property type="term" value="F:oxidoreductase activity, acting on paired donors, with incorporation or reduction of molecular oxygen"/>
    <property type="evidence" value="ECO:0007669"/>
    <property type="project" value="InterPro"/>
</dbReference>
<protein>
    <submittedName>
        <fullName evidence="3">Cytochrome P450</fullName>
    </submittedName>
</protein>
<reference evidence="3 4" key="1">
    <citation type="journal article" date="2018" name="Nat. Ecol. Evol.">
        <title>Pezizomycetes genomes reveal the molecular basis of ectomycorrhizal truffle lifestyle.</title>
        <authorList>
            <person name="Murat C."/>
            <person name="Payen T."/>
            <person name="Noel B."/>
            <person name="Kuo A."/>
            <person name="Morin E."/>
            <person name="Chen J."/>
            <person name="Kohler A."/>
            <person name="Krizsan K."/>
            <person name="Balestrini R."/>
            <person name="Da Silva C."/>
            <person name="Montanini B."/>
            <person name="Hainaut M."/>
            <person name="Levati E."/>
            <person name="Barry K.W."/>
            <person name="Belfiori B."/>
            <person name="Cichocki N."/>
            <person name="Clum A."/>
            <person name="Dockter R.B."/>
            <person name="Fauchery L."/>
            <person name="Guy J."/>
            <person name="Iotti M."/>
            <person name="Le Tacon F."/>
            <person name="Lindquist E.A."/>
            <person name="Lipzen A."/>
            <person name="Malagnac F."/>
            <person name="Mello A."/>
            <person name="Molinier V."/>
            <person name="Miyauchi S."/>
            <person name="Poulain J."/>
            <person name="Riccioni C."/>
            <person name="Rubini A."/>
            <person name="Sitrit Y."/>
            <person name="Splivallo R."/>
            <person name="Traeger S."/>
            <person name="Wang M."/>
            <person name="Zifcakova L."/>
            <person name="Wipf D."/>
            <person name="Zambonelli A."/>
            <person name="Paolocci F."/>
            <person name="Nowrousian M."/>
            <person name="Ottonello S."/>
            <person name="Baldrian P."/>
            <person name="Spatafora J.W."/>
            <person name="Henrissat B."/>
            <person name="Nagy L.G."/>
            <person name="Aury J.M."/>
            <person name="Wincker P."/>
            <person name="Grigoriev I.V."/>
            <person name="Bonfante P."/>
            <person name="Martin F.M."/>
        </authorList>
    </citation>
    <scope>NUCLEOTIDE SEQUENCE [LARGE SCALE GENOMIC DNA]</scope>
    <source>
        <strain evidence="3 4">120613-1</strain>
    </source>
</reference>
<dbReference type="InterPro" id="IPR001128">
    <property type="entry name" value="Cyt_P450"/>
</dbReference>
<dbReference type="EMBL" id="ML120352">
    <property type="protein sequence ID" value="RPB05569.1"/>
    <property type="molecule type" value="Genomic_DNA"/>
</dbReference>
<dbReference type="GO" id="GO:0005506">
    <property type="term" value="F:iron ion binding"/>
    <property type="evidence" value="ECO:0007669"/>
    <property type="project" value="InterPro"/>
</dbReference>
<gene>
    <name evidence="2" type="ORF">L873DRAFT_48499</name>
    <name evidence="3" type="ORF">L873DRAFT_516044</name>
</gene>
<dbReference type="STRING" id="1336337.A0A3N4K891"/>
<dbReference type="OrthoDB" id="3934656at2759"/>
<evidence type="ECO:0000256" key="1">
    <source>
        <dbReference type="SAM" id="MobiDB-lite"/>
    </source>
</evidence>
<name>A0A3N4K891_9PEZI</name>
<dbReference type="AlphaFoldDB" id="A0A3N4K891"/>
<accession>A0A3N4K891</accession>
<dbReference type="InterPro" id="IPR050121">
    <property type="entry name" value="Cytochrome_P450_monoxygenase"/>
</dbReference>
<dbReference type="Proteomes" id="UP000276215">
    <property type="component" value="Unassembled WGS sequence"/>
</dbReference>
<dbReference type="PANTHER" id="PTHR24305:SF85">
    <property type="entry name" value="P450, PUTATIVE (EUROFUNG)-RELATED"/>
    <property type="match status" value="1"/>
</dbReference>
<evidence type="ECO:0000313" key="2">
    <source>
        <dbReference type="EMBL" id="RPB04064.1"/>
    </source>
</evidence>
<proteinExistence type="predicted"/>
<feature type="region of interest" description="Disordered" evidence="1">
    <location>
        <begin position="262"/>
        <end position="290"/>
    </location>
</feature>
<dbReference type="EMBL" id="ML120360">
    <property type="protein sequence ID" value="RPB04064.1"/>
    <property type="molecule type" value="Genomic_DNA"/>
</dbReference>
<evidence type="ECO:0000313" key="3">
    <source>
        <dbReference type="EMBL" id="RPB05569.1"/>
    </source>
</evidence>
<sequence length="457" mass="50945">MSRPAALLAEFTFTKSSLFGILIGSVLSRAVYLRYLHPLANFPGPLLATIVDFDIRGLWMHFSGQGHVKNYEFFKKYGPVVRMRANILIVNDPKAIPIVYYRTPEKLEASKLTEIFELLTRSEHAVIEKGTKSHSQMSATENLNFHLGTRLSKWMSVLDERFADTGVTFDYREWAHLLANDLVTDITPGKDTGASTQVDNAQGIQKSSQPTSAVKYILLLPRIVVDVFAWPLRDFTIPIMGNATPVWKLSLRENGGVGIRHQAKISKEPNSLNKDAQSEDKGGSSISDGQTNVNPIRLVAAVSNTTDDVSIPLLQNVLGDSRVYRNLLEDIDSSTAYPFFIPTLPSLRPNGPLSYLHACIKETIRYSITSRFNTRVVPNGGYEIYGRHIPGGARVLMNPWVVSRDKAVYGEDADDFKPERWTRASSDQVRELEKCIIVWGYGDCMGGREGHRAGGDL</sequence>